<keyword evidence="2" id="KW-1185">Reference proteome</keyword>
<evidence type="ECO:0000256" key="1">
    <source>
        <dbReference type="SAM" id="MobiDB-lite"/>
    </source>
</evidence>
<evidence type="ECO:0000313" key="3">
    <source>
        <dbReference type="WBParaSite" id="PSAMB.scaffold204size66058.g3265.t1"/>
    </source>
</evidence>
<evidence type="ECO:0000313" key="2">
    <source>
        <dbReference type="Proteomes" id="UP000887566"/>
    </source>
</evidence>
<name>A0A914VJL0_9BILA</name>
<feature type="region of interest" description="Disordered" evidence="1">
    <location>
        <begin position="1"/>
        <end position="31"/>
    </location>
</feature>
<proteinExistence type="predicted"/>
<organism evidence="2 3">
    <name type="scientific">Plectus sambesii</name>
    <dbReference type="NCBI Taxonomy" id="2011161"/>
    <lineage>
        <taxon>Eukaryota</taxon>
        <taxon>Metazoa</taxon>
        <taxon>Ecdysozoa</taxon>
        <taxon>Nematoda</taxon>
        <taxon>Chromadorea</taxon>
        <taxon>Plectida</taxon>
        <taxon>Plectina</taxon>
        <taxon>Plectoidea</taxon>
        <taxon>Plectidae</taxon>
        <taxon>Plectus</taxon>
    </lineage>
</organism>
<protein>
    <submittedName>
        <fullName evidence="3">Uncharacterized protein</fullName>
    </submittedName>
</protein>
<accession>A0A914VJL0</accession>
<sequence length="122" mass="13249">MAQRPNTDPSRRSPPTAARRRSGGVAHLSGDVSRPYFCPINPDSSARARALSRHNDPLQRFGAHLVASFAPRAIRSSSPPAVKVVPQTRDTPHVRSILPDSLSVVHPLMNCPPIDGYSLNCH</sequence>
<reference evidence="3" key="1">
    <citation type="submission" date="2022-11" db="UniProtKB">
        <authorList>
            <consortium name="WormBaseParasite"/>
        </authorList>
    </citation>
    <scope>IDENTIFICATION</scope>
</reference>
<dbReference type="AlphaFoldDB" id="A0A914VJL0"/>
<dbReference type="WBParaSite" id="PSAMB.scaffold204size66058.g3265.t1">
    <property type="protein sequence ID" value="PSAMB.scaffold204size66058.g3265.t1"/>
    <property type="gene ID" value="PSAMB.scaffold204size66058.g3265"/>
</dbReference>
<dbReference type="Proteomes" id="UP000887566">
    <property type="component" value="Unplaced"/>
</dbReference>